<dbReference type="Proteomes" id="UP000321225">
    <property type="component" value="Unassembled WGS sequence"/>
</dbReference>
<dbReference type="AlphaFoldDB" id="A0A511A9S9"/>
<accession>A0A511A9S9</accession>
<dbReference type="RefSeq" id="WP_147037623.1">
    <property type="nucleotide sequence ID" value="NZ_BJUW01000001.1"/>
</dbReference>
<dbReference type="EMBL" id="BJUW01000001">
    <property type="protein sequence ID" value="GEK84950.1"/>
    <property type="molecule type" value="Genomic_DNA"/>
</dbReference>
<protein>
    <recommendedName>
        <fullName evidence="3">Glycosyl transferase family 1 domain-containing protein</fullName>
    </recommendedName>
</protein>
<gene>
    <name evidence="1" type="ORF">MAE01_01260</name>
</gene>
<organism evidence="1 2">
    <name type="scientific">Microbacterium aerolatum</name>
    <dbReference type="NCBI Taxonomy" id="153731"/>
    <lineage>
        <taxon>Bacteria</taxon>
        <taxon>Bacillati</taxon>
        <taxon>Actinomycetota</taxon>
        <taxon>Actinomycetes</taxon>
        <taxon>Micrococcales</taxon>
        <taxon>Microbacteriaceae</taxon>
        <taxon>Microbacterium</taxon>
    </lineage>
</organism>
<name>A0A511A9S9_9MICO</name>
<evidence type="ECO:0008006" key="3">
    <source>
        <dbReference type="Google" id="ProtNLM"/>
    </source>
</evidence>
<reference evidence="1 2" key="1">
    <citation type="submission" date="2019-07" db="EMBL/GenBank/DDBJ databases">
        <title>Whole genome shotgun sequence of Microbacterium aerolatum NBRC 103071.</title>
        <authorList>
            <person name="Hosoyama A."/>
            <person name="Uohara A."/>
            <person name="Ohji S."/>
            <person name="Ichikawa N."/>
        </authorList>
    </citation>
    <scope>NUCLEOTIDE SEQUENCE [LARGE SCALE GENOMIC DNA]</scope>
    <source>
        <strain evidence="1 2">NBRC 103071</strain>
    </source>
</reference>
<evidence type="ECO:0000313" key="1">
    <source>
        <dbReference type="EMBL" id="GEK84950.1"/>
    </source>
</evidence>
<sequence>MTLRTKTIRAVRAMLGLFPDHVLGRILPGSLGWDGALPVATAPDSEIRLFVEPVNSAGQGYLWARAAERVSGVRAVNLTTSNAATARFGFPSDVSVPEGAYLFAAGWQRRQRRAVESGFSHVLLESGRFLFGTDPANSPLEVARRTAESGVDIALVWHGSDIRLPSAHAQWERDSPFGARGSYPPESTQRLEENARATRRMVEESQFPVFVSTPGLLDVPRSRWLPVVVEPAKWHSARVPLAAGVPVVAYVPSSTPLKGDAQIDTQLTGLEAEGLIVYRRLEGIPAHRMPAVYGEADIVLDQFRLGDYGVAACEAMAAGRLVLGHVHDDVRAAVQRETGAELPIVETRFNEVGVRIRQIIDNPHEWVSKAHAGVAFVDLVHDGKYSAHVLADFLLSGQDRSSGTR</sequence>
<dbReference type="SUPFAM" id="SSF53756">
    <property type="entry name" value="UDP-Glycosyltransferase/glycogen phosphorylase"/>
    <property type="match status" value="1"/>
</dbReference>
<evidence type="ECO:0000313" key="2">
    <source>
        <dbReference type="Proteomes" id="UP000321225"/>
    </source>
</evidence>
<proteinExistence type="predicted"/>
<comment type="caution">
    <text evidence="1">The sequence shown here is derived from an EMBL/GenBank/DDBJ whole genome shotgun (WGS) entry which is preliminary data.</text>
</comment>
<keyword evidence="2" id="KW-1185">Reference proteome</keyword>
<dbReference type="OrthoDB" id="9809622at2"/>